<gene>
    <name evidence="1" type="ORF">FHU41_001227</name>
</gene>
<dbReference type="Pfam" id="PF02082">
    <property type="entry name" value="Rrf2"/>
    <property type="match status" value="1"/>
</dbReference>
<sequence length="159" mass="16930">MRMSSGVEWAVHCCVVLSLAEHPVPTARLAQLHDVSTSYLAKQLQALSGAKIIRPAQGGSGGYLLDRPAEQITVLDIVEAIDGPGPTFICTEIRQRGPLAATADQCNKPCAITRAMATAEQAWREALRASSIADLASQVNTDYDSDILGPVSQFIAQRG</sequence>
<dbReference type="InterPro" id="IPR000944">
    <property type="entry name" value="Tscrpt_reg_Rrf2"/>
</dbReference>
<accession>A0A7Y9LSX6</accession>
<dbReference type="InterPro" id="IPR036390">
    <property type="entry name" value="WH_DNA-bd_sf"/>
</dbReference>
<dbReference type="AlphaFoldDB" id="A0A7Y9LSX6"/>
<reference evidence="1 2" key="1">
    <citation type="submission" date="2020-07" db="EMBL/GenBank/DDBJ databases">
        <title>Sequencing the genomes of 1000 actinobacteria strains.</title>
        <authorList>
            <person name="Klenk H.-P."/>
        </authorList>
    </citation>
    <scope>NUCLEOTIDE SEQUENCE [LARGE SCALE GENOMIC DNA]</scope>
    <source>
        <strain evidence="1 2">DSM 102047</strain>
    </source>
</reference>
<keyword evidence="2" id="KW-1185">Reference proteome</keyword>
<evidence type="ECO:0000313" key="2">
    <source>
        <dbReference type="Proteomes" id="UP000521748"/>
    </source>
</evidence>
<proteinExistence type="predicted"/>
<dbReference type="InterPro" id="IPR036388">
    <property type="entry name" value="WH-like_DNA-bd_sf"/>
</dbReference>
<dbReference type="Gene3D" id="1.10.10.10">
    <property type="entry name" value="Winged helix-like DNA-binding domain superfamily/Winged helix DNA-binding domain"/>
    <property type="match status" value="1"/>
</dbReference>
<comment type="caution">
    <text evidence="1">The sequence shown here is derived from an EMBL/GenBank/DDBJ whole genome shotgun (WGS) entry which is preliminary data.</text>
</comment>
<dbReference type="PROSITE" id="PS51197">
    <property type="entry name" value="HTH_RRF2_2"/>
    <property type="match status" value="1"/>
</dbReference>
<protein>
    <submittedName>
        <fullName evidence="1">Rrf2 family protein</fullName>
    </submittedName>
</protein>
<dbReference type="EMBL" id="JACBYQ010000001">
    <property type="protein sequence ID" value="NYE95006.1"/>
    <property type="molecule type" value="Genomic_DNA"/>
</dbReference>
<dbReference type="PANTHER" id="PTHR33221:SF13">
    <property type="entry name" value="TRANSCRIPTIONAL REGULATOR-RELATED"/>
    <property type="match status" value="1"/>
</dbReference>
<dbReference type="SUPFAM" id="SSF46785">
    <property type="entry name" value="Winged helix' DNA-binding domain"/>
    <property type="match status" value="1"/>
</dbReference>
<evidence type="ECO:0000313" key="1">
    <source>
        <dbReference type="EMBL" id="NYE95006.1"/>
    </source>
</evidence>
<organism evidence="1 2">
    <name type="scientific">Psychromicrobium silvestre</name>
    <dbReference type="NCBI Taxonomy" id="1645614"/>
    <lineage>
        <taxon>Bacteria</taxon>
        <taxon>Bacillati</taxon>
        <taxon>Actinomycetota</taxon>
        <taxon>Actinomycetes</taxon>
        <taxon>Micrococcales</taxon>
        <taxon>Micrococcaceae</taxon>
        <taxon>Psychromicrobium</taxon>
    </lineage>
</organism>
<dbReference type="NCBIfam" id="TIGR00738">
    <property type="entry name" value="rrf2_super"/>
    <property type="match status" value="1"/>
</dbReference>
<name>A0A7Y9LSX6_9MICC</name>
<dbReference type="PANTHER" id="PTHR33221">
    <property type="entry name" value="WINGED HELIX-TURN-HELIX TRANSCRIPTIONAL REGULATOR, RRF2 FAMILY"/>
    <property type="match status" value="1"/>
</dbReference>
<dbReference type="GO" id="GO:0005829">
    <property type="term" value="C:cytosol"/>
    <property type="evidence" value="ECO:0007669"/>
    <property type="project" value="TreeGrafter"/>
</dbReference>
<dbReference type="GO" id="GO:0003700">
    <property type="term" value="F:DNA-binding transcription factor activity"/>
    <property type="evidence" value="ECO:0007669"/>
    <property type="project" value="TreeGrafter"/>
</dbReference>
<dbReference type="Proteomes" id="UP000521748">
    <property type="component" value="Unassembled WGS sequence"/>
</dbReference>
<dbReference type="RefSeq" id="WP_179388704.1">
    <property type="nucleotide sequence ID" value="NZ_JACBYQ010000001.1"/>
</dbReference>